<gene>
    <name evidence="2" type="ORF">B1A74_07065</name>
</gene>
<reference evidence="2 3" key="1">
    <citation type="submission" date="2017-02" db="EMBL/GenBank/DDBJ databases">
        <title>Genomic diversity within the haloalkaliphilic genus Thioalkalivibrio.</title>
        <authorList>
            <person name="Ahn A.-C."/>
            <person name="Meier-Kolthoff J."/>
            <person name="Overmars L."/>
            <person name="Richter M."/>
            <person name="Woyke T."/>
            <person name="Sorokin D.Y."/>
            <person name="Muyzer G."/>
        </authorList>
    </citation>
    <scope>NUCLEOTIDE SEQUENCE [LARGE SCALE GENOMIC DNA]</scope>
    <source>
        <strain evidence="2 3">HL17</strain>
    </source>
</reference>
<evidence type="ECO:0000313" key="2">
    <source>
        <dbReference type="EMBL" id="OOC10167.1"/>
    </source>
</evidence>
<dbReference type="STRING" id="252474.B1A74_07065"/>
<accession>A0A1V2ZYG8</accession>
<keyword evidence="3" id="KW-1185">Reference proteome</keyword>
<feature type="compositionally biased region" description="Acidic residues" evidence="1">
    <location>
        <begin position="164"/>
        <end position="176"/>
    </location>
</feature>
<dbReference type="Proteomes" id="UP000189177">
    <property type="component" value="Unassembled WGS sequence"/>
</dbReference>
<evidence type="ECO:0000313" key="3">
    <source>
        <dbReference type="Proteomes" id="UP000189177"/>
    </source>
</evidence>
<organism evidence="2 3">
    <name type="scientific">Thioalkalivibrio halophilus</name>
    <dbReference type="NCBI Taxonomy" id="252474"/>
    <lineage>
        <taxon>Bacteria</taxon>
        <taxon>Pseudomonadati</taxon>
        <taxon>Pseudomonadota</taxon>
        <taxon>Gammaproteobacteria</taxon>
        <taxon>Chromatiales</taxon>
        <taxon>Ectothiorhodospiraceae</taxon>
        <taxon>Thioalkalivibrio</taxon>
    </lineage>
</organism>
<feature type="region of interest" description="Disordered" evidence="1">
    <location>
        <begin position="140"/>
        <end position="176"/>
    </location>
</feature>
<dbReference type="EMBL" id="MUZR01000022">
    <property type="protein sequence ID" value="OOC10167.1"/>
    <property type="molecule type" value="Genomic_DNA"/>
</dbReference>
<sequence length="578" mass="63509">MGLTLIEALVALVIISVGVLAIARLQGDLVASSSASKARAEAIQLAESDIERLRSVSTAADFQDALDALDLDENGQKELEGSYATYTVTIALNEQTDADGQVRAVAPDVTITWDDRRDDQQTVQMGTFVVWDDPRVSFAATQTDDEDSDDGGGFVDRPTGEGAMGEDDDTPLDPDDADVETVERDEIDDLLDDGTEILVDTDSGQAQLVRDGEVLMTMQSSTGSGRDPDDNLLYFSTISGRVYIDEDYDLSGNNPDLVPEWTRVVSSDAAYCTRFRGDEIFVFDEEDEDLHNPIDPENEDHLGKEGNAYYYDYQCYFAEGWYGNIGIVRYDGIGNHDRICVGSPEHDDPVEDLWDSKKPRLASARRYRGFYYDPLSLRVSAAGIGVNPSPDEGEPRYVPQHVPGHDFLLTEMTGQPSHVDCGYAWEDVVTADHYQADNPGINFCLLDLVGDGNLECMPDGDPGTLEQTTIIAGDLISLSPSGQDDVSSMGFARSDYECDVHPSENRYECRIFRDASQGQPAWSDTLELQLENEVCSIDHNYQGDGSIGYTPETVTFEQVTEFGHIKLDIGIDEAGCDP</sequence>
<comment type="caution">
    <text evidence="2">The sequence shown here is derived from an EMBL/GenBank/DDBJ whole genome shotgun (WGS) entry which is preliminary data.</text>
</comment>
<evidence type="ECO:0008006" key="4">
    <source>
        <dbReference type="Google" id="ProtNLM"/>
    </source>
</evidence>
<dbReference type="AlphaFoldDB" id="A0A1V2ZYG8"/>
<evidence type="ECO:0000256" key="1">
    <source>
        <dbReference type="SAM" id="MobiDB-lite"/>
    </source>
</evidence>
<proteinExistence type="predicted"/>
<protein>
    <recommendedName>
        <fullName evidence="4">Prepilin-type N-terminal cleavage/methylation domain-containing protein</fullName>
    </recommendedName>
</protein>
<name>A0A1V2ZYG8_9GAMM</name>